<gene>
    <name evidence="5" type="primary">Vigan.UMG152700</name>
    <name evidence="5" type="ORF">VIGAN_UM152700</name>
</gene>
<dbReference type="AlphaFoldDB" id="A0A0S3TEW7"/>
<dbReference type="PANTHER" id="PTHR47938">
    <property type="entry name" value="RESPIRATORY COMPLEX I CHAPERONE (CIA84), PUTATIVE (AFU_ORTHOLOGUE AFUA_2G06020)-RELATED"/>
    <property type="match status" value="1"/>
</dbReference>
<dbReference type="InterPro" id="IPR011990">
    <property type="entry name" value="TPR-like_helical_dom_sf"/>
</dbReference>
<dbReference type="EMBL" id="AP016008">
    <property type="protein sequence ID" value="BAU03660.1"/>
    <property type="molecule type" value="Genomic_DNA"/>
</dbReference>
<feature type="repeat" description="PPR" evidence="3">
    <location>
        <begin position="9"/>
        <end position="43"/>
    </location>
</feature>
<dbReference type="PANTHER" id="PTHR47938:SF24">
    <property type="entry name" value="PENTACOTRIPEPTIDE-REPEAT REGION OF PRORP DOMAIN-CONTAINING PROTEIN"/>
    <property type="match status" value="1"/>
</dbReference>
<accession>A0A0S3TEW7</accession>
<feature type="repeat" description="PPR" evidence="3">
    <location>
        <begin position="255"/>
        <end position="289"/>
    </location>
</feature>
<name>A0A0S3TEW7_PHAAN</name>
<dbReference type="Pfam" id="PF23276">
    <property type="entry name" value="TPR_24"/>
    <property type="match status" value="1"/>
</dbReference>
<proteinExistence type="inferred from homology"/>
<evidence type="ECO:0000256" key="3">
    <source>
        <dbReference type="PROSITE-ProRule" id="PRU00708"/>
    </source>
</evidence>
<comment type="similarity">
    <text evidence="1">Belongs to the PPR family. P subfamily.</text>
</comment>
<reference evidence="5" key="1">
    <citation type="journal article" date="2015" name="Sci. Rep.">
        <title>The power of single molecule real-time sequencing technology in the de novo assembly of a eukaryotic genome.</title>
        <authorList>
            <person name="Sakai H."/>
            <person name="Naito K."/>
            <person name="Ogiso-Tanaka E."/>
            <person name="Takahashi Y."/>
            <person name="Iseki K."/>
            <person name="Muto C."/>
            <person name="Satou K."/>
            <person name="Teruya K."/>
            <person name="Shiroma A."/>
            <person name="Shimoji M."/>
            <person name="Hirano T."/>
            <person name="Itoh T."/>
            <person name="Kaga A."/>
            <person name="Tomooka N."/>
        </authorList>
    </citation>
    <scope>NUCLEOTIDE SEQUENCE</scope>
</reference>
<evidence type="ECO:0000256" key="1">
    <source>
        <dbReference type="ARBA" id="ARBA00007626"/>
    </source>
</evidence>
<dbReference type="InterPro" id="IPR057027">
    <property type="entry name" value="TPR_mt"/>
</dbReference>
<dbReference type="GO" id="GO:0003729">
    <property type="term" value="F:mRNA binding"/>
    <property type="evidence" value="ECO:0007669"/>
    <property type="project" value="TreeGrafter"/>
</dbReference>
<keyword evidence="2" id="KW-0677">Repeat</keyword>
<feature type="repeat" description="PPR" evidence="3">
    <location>
        <begin position="78"/>
        <end position="112"/>
    </location>
</feature>
<dbReference type="Pfam" id="PF13041">
    <property type="entry name" value="PPR_2"/>
    <property type="match status" value="1"/>
</dbReference>
<sequence length="289" mass="33193">MKGFGWEFDKFTLTPVVQAYCKARRFDQALRVYDGMKEKGLIDVRVCSVLALSFSKWGDVDKAFELVERMDGQGVRLSEKTFCVLIHGFVKEDRVDRALQLFEKIVGLGCPRYWNLYEVDIGFSKQKCDYQVKEEKILVLIYNAVLTCYVNEGQVDEACRLLQMMIQSKFTDVQMDDFFKDKRLVFPNAASFSIVIDGLLTNGHALSLFNDLKQFVGRPSVLIYNNLINGLCDSDRLDESRELLRDMKESEIEPTHFTYSSIYGCLCKRKDVVGAIDMLKVMRACGHEP</sequence>
<organism evidence="5">
    <name type="scientific">Vigna angularis var. angularis</name>
    <dbReference type="NCBI Taxonomy" id="157739"/>
    <lineage>
        <taxon>Eukaryota</taxon>
        <taxon>Viridiplantae</taxon>
        <taxon>Streptophyta</taxon>
        <taxon>Embryophyta</taxon>
        <taxon>Tracheophyta</taxon>
        <taxon>Spermatophyta</taxon>
        <taxon>Magnoliopsida</taxon>
        <taxon>eudicotyledons</taxon>
        <taxon>Gunneridae</taxon>
        <taxon>Pentapetalae</taxon>
        <taxon>rosids</taxon>
        <taxon>fabids</taxon>
        <taxon>Fabales</taxon>
        <taxon>Fabaceae</taxon>
        <taxon>Papilionoideae</taxon>
        <taxon>50 kb inversion clade</taxon>
        <taxon>NPAAA clade</taxon>
        <taxon>indigoferoid/millettioid clade</taxon>
        <taxon>Phaseoleae</taxon>
        <taxon>Vigna</taxon>
    </lineage>
</organism>
<dbReference type="Gene3D" id="1.25.40.10">
    <property type="entry name" value="Tetratricopeptide repeat domain"/>
    <property type="match status" value="2"/>
</dbReference>
<feature type="repeat" description="PPR" evidence="3">
    <location>
        <begin position="220"/>
        <end position="254"/>
    </location>
</feature>
<feature type="domain" description="Pentatricopeptide repeat-containing protein-mitochondrial" evidence="4">
    <location>
        <begin position="6"/>
        <end position="104"/>
    </location>
</feature>
<protein>
    <recommendedName>
        <fullName evidence="4">Pentatricopeptide repeat-containing protein-mitochondrial domain-containing protein</fullName>
    </recommendedName>
</protein>
<evidence type="ECO:0000259" key="4">
    <source>
        <dbReference type="Pfam" id="PF23276"/>
    </source>
</evidence>
<dbReference type="PROSITE" id="PS51375">
    <property type="entry name" value="PPR"/>
    <property type="match status" value="5"/>
</dbReference>
<evidence type="ECO:0000313" key="5">
    <source>
        <dbReference type="EMBL" id="BAU03660.1"/>
    </source>
</evidence>
<dbReference type="InterPro" id="IPR002885">
    <property type="entry name" value="PPR_rpt"/>
</dbReference>
<evidence type="ECO:0000256" key="2">
    <source>
        <dbReference type="ARBA" id="ARBA00022737"/>
    </source>
</evidence>
<dbReference type="NCBIfam" id="TIGR00756">
    <property type="entry name" value="PPR"/>
    <property type="match status" value="6"/>
</dbReference>
<dbReference type="SUPFAM" id="SSF48452">
    <property type="entry name" value="TPR-like"/>
    <property type="match status" value="1"/>
</dbReference>
<dbReference type="Pfam" id="PF01535">
    <property type="entry name" value="PPR"/>
    <property type="match status" value="1"/>
</dbReference>
<feature type="repeat" description="PPR" evidence="3">
    <location>
        <begin position="138"/>
        <end position="172"/>
    </location>
</feature>